<proteinExistence type="predicted"/>
<evidence type="ECO:0000256" key="1">
    <source>
        <dbReference type="SAM" id="MobiDB-lite"/>
    </source>
</evidence>
<accession>A0ABN2TY39</accession>
<sequence length="98" mass="10658">MTAAAAPTSSIPNAEHHERTDEEVSQLNDLPAAVDMYWDDRRQMTVIVANDLPEGARGVAWNTADGSRVAVMSSVISVELREACLTELARGFSKEAQK</sequence>
<organism evidence="2 3">
    <name type="scientific">Catenulispora yoronensis</name>
    <dbReference type="NCBI Taxonomy" id="450799"/>
    <lineage>
        <taxon>Bacteria</taxon>
        <taxon>Bacillati</taxon>
        <taxon>Actinomycetota</taxon>
        <taxon>Actinomycetes</taxon>
        <taxon>Catenulisporales</taxon>
        <taxon>Catenulisporaceae</taxon>
        <taxon>Catenulispora</taxon>
    </lineage>
</organism>
<dbReference type="EMBL" id="BAAAQN010000010">
    <property type="protein sequence ID" value="GAA2024924.1"/>
    <property type="molecule type" value="Genomic_DNA"/>
</dbReference>
<evidence type="ECO:0000313" key="3">
    <source>
        <dbReference type="Proteomes" id="UP001500751"/>
    </source>
</evidence>
<feature type="region of interest" description="Disordered" evidence="1">
    <location>
        <begin position="1"/>
        <end position="27"/>
    </location>
</feature>
<protein>
    <submittedName>
        <fullName evidence="2">Uncharacterized protein</fullName>
    </submittedName>
</protein>
<evidence type="ECO:0000313" key="2">
    <source>
        <dbReference type="EMBL" id="GAA2024924.1"/>
    </source>
</evidence>
<dbReference type="RefSeq" id="WP_344665571.1">
    <property type="nucleotide sequence ID" value="NZ_BAAAQN010000010.1"/>
</dbReference>
<reference evidence="2 3" key="1">
    <citation type="journal article" date="2019" name="Int. J. Syst. Evol. Microbiol.">
        <title>The Global Catalogue of Microorganisms (GCM) 10K type strain sequencing project: providing services to taxonomists for standard genome sequencing and annotation.</title>
        <authorList>
            <consortium name="The Broad Institute Genomics Platform"/>
            <consortium name="The Broad Institute Genome Sequencing Center for Infectious Disease"/>
            <person name="Wu L."/>
            <person name="Ma J."/>
        </authorList>
    </citation>
    <scope>NUCLEOTIDE SEQUENCE [LARGE SCALE GENOMIC DNA]</scope>
    <source>
        <strain evidence="2 3">JCM 16014</strain>
    </source>
</reference>
<comment type="caution">
    <text evidence="2">The sequence shown here is derived from an EMBL/GenBank/DDBJ whole genome shotgun (WGS) entry which is preliminary data.</text>
</comment>
<keyword evidence="3" id="KW-1185">Reference proteome</keyword>
<name>A0ABN2TY39_9ACTN</name>
<gene>
    <name evidence="2" type="ORF">GCM10009839_23560</name>
</gene>
<dbReference type="Proteomes" id="UP001500751">
    <property type="component" value="Unassembled WGS sequence"/>
</dbReference>